<accession>A0A2W5MY20</accession>
<proteinExistence type="predicted"/>
<protein>
    <submittedName>
        <fullName evidence="2">Uncharacterized protein</fullName>
    </submittedName>
</protein>
<gene>
    <name evidence="2" type="ORF">DI551_05750</name>
</gene>
<evidence type="ECO:0000313" key="3">
    <source>
        <dbReference type="Proteomes" id="UP000249417"/>
    </source>
</evidence>
<keyword evidence="1" id="KW-0732">Signal</keyword>
<organism evidence="2 3">
    <name type="scientific">Micavibrio aeruginosavorus</name>
    <dbReference type="NCBI Taxonomy" id="349221"/>
    <lineage>
        <taxon>Bacteria</taxon>
        <taxon>Pseudomonadati</taxon>
        <taxon>Bdellovibrionota</taxon>
        <taxon>Bdellovibrionia</taxon>
        <taxon>Bdellovibrionales</taxon>
        <taxon>Pseudobdellovibrionaceae</taxon>
        <taxon>Micavibrio</taxon>
    </lineage>
</organism>
<reference evidence="2 3" key="1">
    <citation type="submission" date="2017-08" db="EMBL/GenBank/DDBJ databases">
        <title>Infants hospitalized years apart are colonized by the same room-sourced microbial strains.</title>
        <authorList>
            <person name="Brooks B."/>
            <person name="Olm M.R."/>
            <person name="Firek B.A."/>
            <person name="Baker R."/>
            <person name="Thomas B.C."/>
            <person name="Morowitz M.J."/>
            <person name="Banfield J.F."/>
        </authorList>
    </citation>
    <scope>NUCLEOTIDE SEQUENCE [LARGE SCALE GENOMIC DNA]</scope>
    <source>
        <strain evidence="2">S2_005_002_R2_29</strain>
    </source>
</reference>
<evidence type="ECO:0000256" key="1">
    <source>
        <dbReference type="SAM" id="SignalP"/>
    </source>
</evidence>
<comment type="caution">
    <text evidence="2">The sequence shown here is derived from an EMBL/GenBank/DDBJ whole genome shotgun (WGS) entry which is preliminary data.</text>
</comment>
<dbReference type="Proteomes" id="UP000249417">
    <property type="component" value="Unassembled WGS sequence"/>
</dbReference>
<feature type="chain" id="PRO_5015867364" evidence="1">
    <location>
        <begin position="26"/>
        <end position="260"/>
    </location>
</feature>
<name>A0A2W5MY20_9BACT</name>
<dbReference type="InterPro" id="IPR011990">
    <property type="entry name" value="TPR-like_helical_dom_sf"/>
</dbReference>
<feature type="signal peptide" evidence="1">
    <location>
        <begin position="1"/>
        <end position="25"/>
    </location>
</feature>
<evidence type="ECO:0000313" key="2">
    <source>
        <dbReference type="EMBL" id="PZQ46112.1"/>
    </source>
</evidence>
<sequence>MLRFLFSGFYLFILGFSGFSCDAFAQSKDKSRECSAVDRPCLMKKIETLVPNIEKSEWKDQTLRELAKTYTYEGEPDKAIALIERITDNDTKAMTIRGIGMAAASMKWEKHRYDSLFAKLASQAAIISHKPSQGIAYTYIAMAQAFAGDDESARRTASTMDNAALRNKAYGETAEIDADRGDLKNALLSMNAIDSPAYRNKQYDIISRIFLDKAMLEEAYACASRIDNAYLKAKSIQRILNKGNAEEEDMEPKADVTKDF</sequence>
<dbReference type="EMBL" id="QFQB01000032">
    <property type="protein sequence ID" value="PZQ46112.1"/>
    <property type="molecule type" value="Genomic_DNA"/>
</dbReference>
<dbReference type="AlphaFoldDB" id="A0A2W5MY20"/>
<dbReference type="Gene3D" id="1.25.40.10">
    <property type="entry name" value="Tetratricopeptide repeat domain"/>
    <property type="match status" value="1"/>
</dbReference>
<dbReference type="PROSITE" id="PS51257">
    <property type="entry name" value="PROKAR_LIPOPROTEIN"/>
    <property type="match status" value="1"/>
</dbReference>